<organism evidence="5 6">
    <name type="scientific">Enteractinococcus helveticum</name>
    <dbReference type="NCBI Taxonomy" id="1837282"/>
    <lineage>
        <taxon>Bacteria</taxon>
        <taxon>Bacillati</taxon>
        <taxon>Actinomycetota</taxon>
        <taxon>Actinomycetes</taxon>
        <taxon>Micrococcales</taxon>
        <taxon>Micrococcaceae</taxon>
    </lineage>
</organism>
<proteinExistence type="predicted"/>
<dbReference type="SMART" id="SM00421">
    <property type="entry name" value="HTH_LUXR"/>
    <property type="match status" value="1"/>
</dbReference>
<dbReference type="RefSeq" id="WP_303906617.1">
    <property type="nucleotide sequence ID" value="NZ_DYXC01000109.1"/>
</dbReference>
<dbReference type="SUPFAM" id="SSF52172">
    <property type="entry name" value="CheY-like"/>
    <property type="match status" value="1"/>
</dbReference>
<dbReference type="PRINTS" id="PR00038">
    <property type="entry name" value="HTHLUXR"/>
</dbReference>
<dbReference type="AlphaFoldDB" id="A0A921K7S7"/>
<gene>
    <name evidence="5" type="ORF">K8V32_09890</name>
</gene>
<evidence type="ECO:0000256" key="2">
    <source>
        <dbReference type="PROSITE-ProRule" id="PRU00169"/>
    </source>
</evidence>
<keyword evidence="2" id="KW-0597">Phosphoprotein</keyword>
<name>A0A921K7S7_9MICC</name>
<dbReference type="InterPro" id="IPR016032">
    <property type="entry name" value="Sig_transdc_resp-reg_C-effctor"/>
</dbReference>
<dbReference type="PANTHER" id="PTHR43214">
    <property type="entry name" value="TWO-COMPONENT RESPONSE REGULATOR"/>
    <property type="match status" value="1"/>
</dbReference>
<dbReference type="GO" id="GO:0006355">
    <property type="term" value="P:regulation of DNA-templated transcription"/>
    <property type="evidence" value="ECO:0007669"/>
    <property type="project" value="InterPro"/>
</dbReference>
<dbReference type="PROSITE" id="PS50110">
    <property type="entry name" value="RESPONSE_REGULATORY"/>
    <property type="match status" value="1"/>
</dbReference>
<feature type="domain" description="HTH luxR-type" evidence="3">
    <location>
        <begin position="137"/>
        <end position="202"/>
    </location>
</feature>
<sequence length="204" mass="21510">MVTIRILLADDQHLVRAGLAALLNLEDDLHVVAQLPDGTGVVEAIREHTIDVAVLDIEMPEVDGITATGQITQFYGDDVAILILTTFGRAGYLQRAMAAGARGFMVKDAPAEQLAEAIRTVHAGGSAVDPVLAAEALSAGANPLTDRERDVLREALAGSSVKHIAARLHLSAGTVRNHLSAAIGKTQTTNRTEAARVAQQNGWL</sequence>
<comment type="caution">
    <text evidence="5">The sequence shown here is derived from an EMBL/GenBank/DDBJ whole genome shotgun (WGS) entry which is preliminary data.</text>
</comment>
<dbReference type="Pfam" id="PF00196">
    <property type="entry name" value="GerE"/>
    <property type="match status" value="1"/>
</dbReference>
<dbReference type="InterPro" id="IPR000792">
    <property type="entry name" value="Tscrpt_reg_LuxR_C"/>
</dbReference>
<feature type="modified residue" description="4-aspartylphosphate" evidence="2">
    <location>
        <position position="56"/>
    </location>
</feature>
<accession>A0A921K7S7</accession>
<dbReference type="InterPro" id="IPR039420">
    <property type="entry name" value="WalR-like"/>
</dbReference>
<evidence type="ECO:0000256" key="1">
    <source>
        <dbReference type="ARBA" id="ARBA00023125"/>
    </source>
</evidence>
<evidence type="ECO:0000313" key="6">
    <source>
        <dbReference type="Proteomes" id="UP000703315"/>
    </source>
</evidence>
<evidence type="ECO:0000259" key="3">
    <source>
        <dbReference type="PROSITE" id="PS50043"/>
    </source>
</evidence>
<dbReference type="PROSITE" id="PS00622">
    <property type="entry name" value="HTH_LUXR_1"/>
    <property type="match status" value="1"/>
</dbReference>
<dbReference type="Gene3D" id="3.40.50.2300">
    <property type="match status" value="1"/>
</dbReference>
<dbReference type="PANTHER" id="PTHR43214:SF42">
    <property type="entry name" value="TRANSCRIPTIONAL REGULATORY PROTEIN DESR"/>
    <property type="match status" value="1"/>
</dbReference>
<dbReference type="PROSITE" id="PS50043">
    <property type="entry name" value="HTH_LUXR_2"/>
    <property type="match status" value="1"/>
</dbReference>
<reference evidence="5" key="2">
    <citation type="submission" date="2021-09" db="EMBL/GenBank/DDBJ databases">
        <authorList>
            <person name="Gilroy R."/>
        </authorList>
    </citation>
    <scope>NUCLEOTIDE SEQUENCE</scope>
    <source>
        <strain evidence="5">ChiHjej13B12-14962</strain>
    </source>
</reference>
<feature type="domain" description="Response regulatory" evidence="4">
    <location>
        <begin position="5"/>
        <end position="122"/>
    </location>
</feature>
<dbReference type="CDD" id="cd06170">
    <property type="entry name" value="LuxR_C_like"/>
    <property type="match status" value="1"/>
</dbReference>
<evidence type="ECO:0000259" key="4">
    <source>
        <dbReference type="PROSITE" id="PS50110"/>
    </source>
</evidence>
<dbReference type="Proteomes" id="UP000703315">
    <property type="component" value="Unassembled WGS sequence"/>
</dbReference>
<protein>
    <submittedName>
        <fullName evidence="5">Response regulator transcription factor</fullName>
    </submittedName>
</protein>
<dbReference type="EMBL" id="DYXC01000109">
    <property type="protein sequence ID" value="HJF15095.1"/>
    <property type="molecule type" value="Genomic_DNA"/>
</dbReference>
<dbReference type="Pfam" id="PF00072">
    <property type="entry name" value="Response_reg"/>
    <property type="match status" value="1"/>
</dbReference>
<dbReference type="InterPro" id="IPR011006">
    <property type="entry name" value="CheY-like_superfamily"/>
</dbReference>
<keyword evidence="1" id="KW-0238">DNA-binding</keyword>
<reference evidence="5" key="1">
    <citation type="journal article" date="2021" name="PeerJ">
        <title>Extensive microbial diversity within the chicken gut microbiome revealed by metagenomics and culture.</title>
        <authorList>
            <person name="Gilroy R."/>
            <person name="Ravi A."/>
            <person name="Getino M."/>
            <person name="Pursley I."/>
            <person name="Horton D.L."/>
            <person name="Alikhan N.F."/>
            <person name="Baker D."/>
            <person name="Gharbi K."/>
            <person name="Hall N."/>
            <person name="Watson M."/>
            <person name="Adriaenssens E.M."/>
            <person name="Foster-Nyarko E."/>
            <person name="Jarju S."/>
            <person name="Secka A."/>
            <person name="Antonio M."/>
            <person name="Oren A."/>
            <person name="Chaudhuri R.R."/>
            <person name="La Ragione R."/>
            <person name="Hildebrand F."/>
            <person name="Pallen M.J."/>
        </authorList>
    </citation>
    <scope>NUCLEOTIDE SEQUENCE</scope>
    <source>
        <strain evidence="5">ChiHjej13B12-14962</strain>
    </source>
</reference>
<dbReference type="InterPro" id="IPR001789">
    <property type="entry name" value="Sig_transdc_resp-reg_receiver"/>
</dbReference>
<dbReference type="SUPFAM" id="SSF46894">
    <property type="entry name" value="C-terminal effector domain of the bipartite response regulators"/>
    <property type="match status" value="1"/>
</dbReference>
<evidence type="ECO:0000313" key="5">
    <source>
        <dbReference type="EMBL" id="HJF15095.1"/>
    </source>
</evidence>
<dbReference type="GO" id="GO:0003677">
    <property type="term" value="F:DNA binding"/>
    <property type="evidence" value="ECO:0007669"/>
    <property type="project" value="UniProtKB-KW"/>
</dbReference>
<dbReference type="GO" id="GO:0000160">
    <property type="term" value="P:phosphorelay signal transduction system"/>
    <property type="evidence" value="ECO:0007669"/>
    <property type="project" value="InterPro"/>
</dbReference>
<dbReference type="SMART" id="SM00448">
    <property type="entry name" value="REC"/>
    <property type="match status" value="1"/>
</dbReference>